<proteinExistence type="predicted"/>
<evidence type="ECO:0000313" key="6">
    <source>
        <dbReference type="EnsemblProtists" id="PYU1_T004050"/>
    </source>
</evidence>
<dbReference type="InterPro" id="IPR022764">
    <property type="entry name" value="Peptidase_S54_rhomboid_dom"/>
</dbReference>
<dbReference type="InParanoid" id="K3WGF9"/>
<evidence type="ECO:0000256" key="1">
    <source>
        <dbReference type="ARBA" id="ARBA00004141"/>
    </source>
</evidence>
<keyword evidence="7" id="KW-1185">Reference proteome</keyword>
<dbReference type="Pfam" id="PF01694">
    <property type="entry name" value="Rhomboid"/>
    <property type="match status" value="1"/>
</dbReference>
<evidence type="ECO:0000256" key="2">
    <source>
        <dbReference type="ARBA" id="ARBA00022692"/>
    </source>
</evidence>
<evidence type="ECO:0000256" key="3">
    <source>
        <dbReference type="ARBA" id="ARBA00022989"/>
    </source>
</evidence>
<dbReference type="HOGENOM" id="CLU_2968235_0_0_1"/>
<protein>
    <recommendedName>
        <fullName evidence="5">Peptidase S54 rhomboid domain-containing protein</fullName>
    </recommendedName>
</protein>
<reference evidence="7" key="1">
    <citation type="journal article" date="2010" name="Genome Biol.">
        <title>Genome sequence of the necrotrophic plant pathogen Pythium ultimum reveals original pathogenicity mechanisms and effector repertoire.</title>
        <authorList>
            <person name="Levesque C.A."/>
            <person name="Brouwer H."/>
            <person name="Cano L."/>
            <person name="Hamilton J.P."/>
            <person name="Holt C."/>
            <person name="Huitema E."/>
            <person name="Raffaele S."/>
            <person name="Robideau G.P."/>
            <person name="Thines M."/>
            <person name="Win J."/>
            <person name="Zerillo M.M."/>
            <person name="Beakes G.W."/>
            <person name="Boore J.L."/>
            <person name="Busam D."/>
            <person name="Dumas B."/>
            <person name="Ferriera S."/>
            <person name="Fuerstenberg S.I."/>
            <person name="Gachon C.M."/>
            <person name="Gaulin E."/>
            <person name="Govers F."/>
            <person name="Grenville-Briggs L."/>
            <person name="Horner N."/>
            <person name="Hostetler J."/>
            <person name="Jiang R.H."/>
            <person name="Johnson J."/>
            <person name="Krajaejun T."/>
            <person name="Lin H."/>
            <person name="Meijer H.J."/>
            <person name="Moore B."/>
            <person name="Morris P."/>
            <person name="Phuntmart V."/>
            <person name="Puiu D."/>
            <person name="Shetty J."/>
            <person name="Stajich J.E."/>
            <person name="Tripathy S."/>
            <person name="Wawra S."/>
            <person name="van West P."/>
            <person name="Whitty B.R."/>
            <person name="Coutinho P.M."/>
            <person name="Henrissat B."/>
            <person name="Martin F."/>
            <person name="Thomas P.D."/>
            <person name="Tyler B.M."/>
            <person name="De Vries R.P."/>
            <person name="Kamoun S."/>
            <person name="Yandell M."/>
            <person name="Tisserat N."/>
            <person name="Buell C.R."/>
        </authorList>
    </citation>
    <scope>NUCLEOTIDE SEQUENCE</scope>
    <source>
        <strain evidence="7">DAOM:BR144</strain>
    </source>
</reference>
<reference evidence="7" key="2">
    <citation type="submission" date="2010-04" db="EMBL/GenBank/DDBJ databases">
        <authorList>
            <person name="Buell R."/>
            <person name="Hamilton J."/>
            <person name="Hostetler J."/>
        </authorList>
    </citation>
    <scope>NUCLEOTIDE SEQUENCE [LARGE SCALE GENOMIC DNA]</scope>
    <source>
        <strain evidence="7">DAOM:BR144</strain>
    </source>
</reference>
<evidence type="ECO:0000256" key="4">
    <source>
        <dbReference type="ARBA" id="ARBA00023136"/>
    </source>
</evidence>
<feature type="domain" description="Peptidase S54 rhomboid" evidence="5">
    <location>
        <begin position="1"/>
        <end position="59"/>
    </location>
</feature>
<reference evidence="6" key="3">
    <citation type="submission" date="2015-02" db="UniProtKB">
        <authorList>
            <consortium name="EnsemblProtists"/>
        </authorList>
    </citation>
    <scope>IDENTIFICATION</scope>
    <source>
        <strain evidence="6">DAOM BR144</strain>
    </source>
</reference>
<comment type="subcellular location">
    <subcellularLocation>
        <location evidence="1">Membrane</location>
        <topology evidence="1">Multi-pass membrane protein</topology>
    </subcellularLocation>
</comment>
<evidence type="ECO:0000259" key="5">
    <source>
        <dbReference type="Pfam" id="PF01694"/>
    </source>
</evidence>
<dbReference type="GO" id="GO:0016020">
    <property type="term" value="C:membrane"/>
    <property type="evidence" value="ECO:0007669"/>
    <property type="project" value="UniProtKB-SubCell"/>
</dbReference>
<keyword evidence="3" id="KW-1133">Transmembrane helix</keyword>
<dbReference type="GO" id="GO:0004252">
    <property type="term" value="F:serine-type endopeptidase activity"/>
    <property type="evidence" value="ECO:0007669"/>
    <property type="project" value="InterPro"/>
</dbReference>
<organism evidence="6 7">
    <name type="scientific">Globisporangium ultimum (strain ATCC 200006 / CBS 805.95 / DAOM BR144)</name>
    <name type="common">Pythium ultimum</name>
    <dbReference type="NCBI Taxonomy" id="431595"/>
    <lineage>
        <taxon>Eukaryota</taxon>
        <taxon>Sar</taxon>
        <taxon>Stramenopiles</taxon>
        <taxon>Oomycota</taxon>
        <taxon>Peronosporomycetes</taxon>
        <taxon>Pythiales</taxon>
        <taxon>Pythiaceae</taxon>
        <taxon>Globisporangium</taxon>
    </lineage>
</organism>
<dbReference type="eggNOG" id="KOG2632">
    <property type="taxonomic scope" value="Eukaryota"/>
</dbReference>
<dbReference type="EMBL" id="GL376567">
    <property type="status" value="NOT_ANNOTATED_CDS"/>
    <property type="molecule type" value="Genomic_DNA"/>
</dbReference>
<dbReference type="SUPFAM" id="SSF144091">
    <property type="entry name" value="Rhomboid-like"/>
    <property type="match status" value="1"/>
</dbReference>
<keyword evidence="4" id="KW-0472">Membrane</keyword>
<dbReference type="Proteomes" id="UP000019132">
    <property type="component" value="Unassembled WGS sequence"/>
</dbReference>
<dbReference type="VEuPathDB" id="FungiDB:PYU1_G004040"/>
<dbReference type="AlphaFoldDB" id="K3WGF9"/>
<dbReference type="InterPro" id="IPR035952">
    <property type="entry name" value="Rhomboid-like_sf"/>
</dbReference>
<accession>K3WGF9</accession>
<dbReference type="STRING" id="431595.K3WGF9"/>
<keyword evidence="2" id="KW-0812">Transmembrane</keyword>
<name>K3WGF9_GLOUD</name>
<sequence>IGFSGVLFALKVLLNHNSPTFSSVYGFQVPTKYAAWLELVVIHYLVPHSSFMGHMCGIL</sequence>
<dbReference type="EnsemblProtists" id="PYU1_T004050">
    <property type="protein sequence ID" value="PYU1_T004050"/>
    <property type="gene ID" value="PYU1_G004040"/>
</dbReference>
<evidence type="ECO:0000313" key="7">
    <source>
        <dbReference type="Proteomes" id="UP000019132"/>
    </source>
</evidence>